<gene>
    <name evidence="3" type="primary">LOC110012825</name>
</gene>
<dbReference type="InterPro" id="IPR043502">
    <property type="entry name" value="DNA/RNA_pol_sf"/>
</dbReference>
<sequence>MVGGQVVLLVCVDDILVTAPSKTCVQEVKQYLHDLFTIKDLGAAKYFLGIELTRSPGGMLGTQSKYISDIVQDMGLVQAITKNTPLPTGIKLTSECGNLLSDPSRYRRLIGSLLYLSFTRPDVSYAIQQLSQFLQKPCQLHWYAAVHLVKYLRDVLLQKWQIGQVVWRLESH</sequence>
<dbReference type="AlphaFoldDB" id="A0A8M8VBE7"/>
<dbReference type="SUPFAM" id="SSF56672">
    <property type="entry name" value="DNA/RNA polymerases"/>
    <property type="match status" value="1"/>
</dbReference>
<organism evidence="2 3">
    <name type="scientific">Sesamum indicum</name>
    <name type="common">Oriental sesame</name>
    <name type="synonym">Sesamum orientale</name>
    <dbReference type="NCBI Taxonomy" id="4182"/>
    <lineage>
        <taxon>Eukaryota</taxon>
        <taxon>Viridiplantae</taxon>
        <taxon>Streptophyta</taxon>
        <taxon>Embryophyta</taxon>
        <taxon>Tracheophyta</taxon>
        <taxon>Spermatophyta</taxon>
        <taxon>Magnoliopsida</taxon>
        <taxon>eudicotyledons</taxon>
        <taxon>Gunneridae</taxon>
        <taxon>Pentapetalae</taxon>
        <taxon>asterids</taxon>
        <taxon>lamiids</taxon>
        <taxon>Lamiales</taxon>
        <taxon>Pedaliaceae</taxon>
        <taxon>Sesamum</taxon>
    </lineage>
</organism>
<dbReference type="InterPro" id="IPR013103">
    <property type="entry name" value="RVT_2"/>
</dbReference>
<dbReference type="PANTHER" id="PTHR11439:SF470">
    <property type="entry name" value="CYSTEINE-RICH RLK (RECEPTOR-LIKE PROTEIN KINASE) 8"/>
    <property type="match status" value="1"/>
</dbReference>
<feature type="domain" description="Reverse transcriptase Ty1/copia-type" evidence="1">
    <location>
        <begin position="5"/>
        <end position="86"/>
    </location>
</feature>
<dbReference type="Pfam" id="PF07727">
    <property type="entry name" value="RVT_2"/>
    <property type="match status" value="1"/>
</dbReference>
<protein>
    <submittedName>
        <fullName evidence="3">Uncharacterized protein LOC110012825</fullName>
    </submittedName>
</protein>
<evidence type="ECO:0000313" key="2">
    <source>
        <dbReference type="Proteomes" id="UP000504604"/>
    </source>
</evidence>
<dbReference type="OrthoDB" id="909962at2759"/>
<evidence type="ECO:0000313" key="3">
    <source>
        <dbReference type="RefSeq" id="XP_020553461.1"/>
    </source>
</evidence>
<keyword evidence="2" id="KW-1185">Reference proteome</keyword>
<accession>A0A8M8VBE7</accession>
<dbReference type="GeneID" id="110012825"/>
<evidence type="ECO:0000259" key="1">
    <source>
        <dbReference type="Pfam" id="PF07727"/>
    </source>
</evidence>
<dbReference type="RefSeq" id="XP_020553461.1">
    <property type="nucleotide sequence ID" value="XM_020697802.1"/>
</dbReference>
<reference evidence="3" key="1">
    <citation type="submission" date="2025-08" db="UniProtKB">
        <authorList>
            <consortium name="RefSeq"/>
        </authorList>
    </citation>
    <scope>IDENTIFICATION</scope>
</reference>
<dbReference type="Proteomes" id="UP000504604">
    <property type="component" value="Linkage group LG11"/>
</dbReference>
<proteinExistence type="predicted"/>
<dbReference type="PANTHER" id="PTHR11439">
    <property type="entry name" value="GAG-POL-RELATED RETROTRANSPOSON"/>
    <property type="match status" value="1"/>
</dbReference>
<dbReference type="KEGG" id="sind:110012825"/>
<name>A0A8M8VBE7_SESIN</name>